<proteinExistence type="predicted"/>
<dbReference type="AlphaFoldDB" id="A0A8X6RQI0"/>
<dbReference type="GO" id="GO:0003676">
    <property type="term" value="F:nucleic acid binding"/>
    <property type="evidence" value="ECO:0007669"/>
    <property type="project" value="InterPro"/>
</dbReference>
<gene>
    <name evidence="1" type="primary">AVEN_195207_1</name>
    <name evidence="1" type="ORF">TNCV_3088641</name>
</gene>
<dbReference type="InterPro" id="IPR036397">
    <property type="entry name" value="RNaseH_sf"/>
</dbReference>
<dbReference type="Gene3D" id="3.30.420.10">
    <property type="entry name" value="Ribonuclease H-like superfamily/Ribonuclease H"/>
    <property type="match status" value="1"/>
</dbReference>
<organism evidence="1 2">
    <name type="scientific">Trichonephila clavipes</name>
    <name type="common">Golden silk orbweaver</name>
    <name type="synonym">Nephila clavipes</name>
    <dbReference type="NCBI Taxonomy" id="2585209"/>
    <lineage>
        <taxon>Eukaryota</taxon>
        <taxon>Metazoa</taxon>
        <taxon>Ecdysozoa</taxon>
        <taxon>Arthropoda</taxon>
        <taxon>Chelicerata</taxon>
        <taxon>Arachnida</taxon>
        <taxon>Araneae</taxon>
        <taxon>Araneomorphae</taxon>
        <taxon>Entelegynae</taxon>
        <taxon>Araneoidea</taxon>
        <taxon>Nephilidae</taxon>
        <taxon>Trichonephila</taxon>
    </lineage>
</organism>
<keyword evidence="2" id="KW-1185">Reference proteome</keyword>
<comment type="caution">
    <text evidence="1">The sequence shown here is derived from an EMBL/GenBank/DDBJ whole genome shotgun (WGS) entry which is preliminary data.</text>
</comment>
<accession>A0A8X6RQI0</accession>
<evidence type="ECO:0000313" key="1">
    <source>
        <dbReference type="EMBL" id="GFX94635.1"/>
    </source>
</evidence>
<dbReference type="EMBL" id="BMAU01021178">
    <property type="protein sequence ID" value="GFX94635.1"/>
    <property type="molecule type" value="Genomic_DNA"/>
</dbReference>
<protein>
    <submittedName>
        <fullName evidence="1">DDE_3 domain-containing protein</fullName>
    </submittedName>
</protein>
<sequence>MIRLRDELVHYHLRHTACTAGVMVWGGIASDSRSILIAMCGTLTGQRYVDDIFRPHVGPFLNGLPGAIFQQNNARPHKARVAQDCLRHFHTLSWPTRYPDLAPVEHMWDQLKWQVPSGHSLHDLE</sequence>
<name>A0A8X6RQI0_TRICX</name>
<reference evidence="1" key="1">
    <citation type="submission" date="2020-08" db="EMBL/GenBank/DDBJ databases">
        <title>Multicomponent nature underlies the extraordinary mechanical properties of spider dragline silk.</title>
        <authorList>
            <person name="Kono N."/>
            <person name="Nakamura H."/>
            <person name="Mori M."/>
            <person name="Yoshida Y."/>
            <person name="Ohtoshi R."/>
            <person name="Malay A.D."/>
            <person name="Moran D.A.P."/>
            <person name="Tomita M."/>
            <person name="Numata K."/>
            <person name="Arakawa K."/>
        </authorList>
    </citation>
    <scope>NUCLEOTIDE SEQUENCE</scope>
</reference>
<dbReference type="Proteomes" id="UP000887159">
    <property type="component" value="Unassembled WGS sequence"/>
</dbReference>
<evidence type="ECO:0000313" key="2">
    <source>
        <dbReference type="Proteomes" id="UP000887159"/>
    </source>
</evidence>